<feature type="domain" description="Peptide methionine sulphoxide reductase MsrA" evidence="7">
    <location>
        <begin position="41"/>
        <end position="191"/>
    </location>
</feature>
<dbReference type="STRING" id="91928.A0A0D2BJK0"/>
<evidence type="ECO:0000256" key="2">
    <source>
        <dbReference type="ARBA" id="ARBA00012502"/>
    </source>
</evidence>
<dbReference type="EC" id="1.8.4.11" evidence="2"/>
<name>A0A0D2BJK0_9EURO</name>
<dbReference type="AlphaFoldDB" id="A0A0D2BJK0"/>
<comment type="catalytic activity">
    <reaction evidence="6">
        <text>[thioredoxin]-disulfide + L-methionine + H2O = L-methionine (S)-S-oxide + [thioredoxin]-dithiol</text>
        <dbReference type="Rhea" id="RHEA:19993"/>
        <dbReference type="Rhea" id="RHEA-COMP:10698"/>
        <dbReference type="Rhea" id="RHEA-COMP:10700"/>
        <dbReference type="ChEBI" id="CHEBI:15377"/>
        <dbReference type="ChEBI" id="CHEBI:29950"/>
        <dbReference type="ChEBI" id="CHEBI:50058"/>
        <dbReference type="ChEBI" id="CHEBI:57844"/>
        <dbReference type="ChEBI" id="CHEBI:58772"/>
        <dbReference type="EC" id="1.8.4.11"/>
    </reaction>
</comment>
<accession>A0A0D2BJK0</accession>
<dbReference type="InterPro" id="IPR036509">
    <property type="entry name" value="Met_Sox_Rdtase_MsrA_sf"/>
</dbReference>
<sequence length="212" mass="24166">MAFQMPGFLSRFLRPFSSAAHLSLQPDALAAMQFPPNSQRAIFAGGCFWGLEELYRKDWGNGKGLLDCRVGYTGGKTEAPSYQAVCSGRTGHAESLLIVFDPELVTYRQLVEYFFKMHDPTTLNRQGADTGTQYRSAVFVEDDEQEKIATEVKQKVGEQWYKGKPITTEILRATQWYDAEDYHQDYLKKQELNGAYGYHCPAHFVRPFPELK</sequence>
<dbReference type="Pfam" id="PF01625">
    <property type="entry name" value="PMSR"/>
    <property type="match status" value="1"/>
</dbReference>
<gene>
    <name evidence="8" type="ORF">PV08_03370</name>
</gene>
<dbReference type="NCBIfam" id="TIGR00401">
    <property type="entry name" value="msrA"/>
    <property type="match status" value="1"/>
</dbReference>
<dbReference type="PANTHER" id="PTHR43774">
    <property type="entry name" value="PEPTIDE METHIONINE SULFOXIDE REDUCTASE"/>
    <property type="match status" value="1"/>
</dbReference>
<comment type="catalytic activity">
    <reaction evidence="5">
        <text>L-methionyl-[protein] + [thioredoxin]-disulfide + H2O = L-methionyl-(S)-S-oxide-[protein] + [thioredoxin]-dithiol</text>
        <dbReference type="Rhea" id="RHEA:14217"/>
        <dbReference type="Rhea" id="RHEA-COMP:10698"/>
        <dbReference type="Rhea" id="RHEA-COMP:10700"/>
        <dbReference type="Rhea" id="RHEA-COMP:12313"/>
        <dbReference type="Rhea" id="RHEA-COMP:12315"/>
        <dbReference type="ChEBI" id="CHEBI:15377"/>
        <dbReference type="ChEBI" id="CHEBI:16044"/>
        <dbReference type="ChEBI" id="CHEBI:29950"/>
        <dbReference type="ChEBI" id="CHEBI:44120"/>
        <dbReference type="ChEBI" id="CHEBI:50058"/>
        <dbReference type="EC" id="1.8.4.11"/>
    </reaction>
</comment>
<dbReference type="InterPro" id="IPR002569">
    <property type="entry name" value="Met_Sox_Rdtase_MsrA_dom"/>
</dbReference>
<dbReference type="RefSeq" id="XP_016239294.1">
    <property type="nucleotide sequence ID" value="XM_016377724.1"/>
</dbReference>
<evidence type="ECO:0000313" key="9">
    <source>
        <dbReference type="Proteomes" id="UP000053328"/>
    </source>
</evidence>
<dbReference type="Proteomes" id="UP000053328">
    <property type="component" value="Unassembled WGS sequence"/>
</dbReference>
<protein>
    <recommendedName>
        <fullName evidence="2">peptide-methionine (S)-S-oxide reductase</fullName>
        <ecNumber evidence="2">1.8.4.11</ecNumber>
    </recommendedName>
    <alternativeName>
        <fullName evidence="4">Peptide-methionine (S)-S-oxide reductase</fullName>
    </alternativeName>
</protein>
<keyword evidence="9" id="KW-1185">Reference proteome</keyword>
<evidence type="ECO:0000256" key="6">
    <source>
        <dbReference type="ARBA" id="ARBA00048782"/>
    </source>
</evidence>
<evidence type="ECO:0000256" key="4">
    <source>
        <dbReference type="ARBA" id="ARBA00030643"/>
    </source>
</evidence>
<evidence type="ECO:0000259" key="7">
    <source>
        <dbReference type="Pfam" id="PF01625"/>
    </source>
</evidence>
<dbReference type="HAMAP" id="MF_01401">
    <property type="entry name" value="MsrA"/>
    <property type="match status" value="1"/>
</dbReference>
<evidence type="ECO:0000256" key="5">
    <source>
        <dbReference type="ARBA" id="ARBA00047806"/>
    </source>
</evidence>
<evidence type="ECO:0000256" key="3">
    <source>
        <dbReference type="ARBA" id="ARBA00023002"/>
    </source>
</evidence>
<evidence type="ECO:0000313" key="8">
    <source>
        <dbReference type="EMBL" id="KIW19078.1"/>
    </source>
</evidence>
<reference evidence="8 9" key="1">
    <citation type="submission" date="2015-01" db="EMBL/GenBank/DDBJ databases">
        <title>The Genome Sequence of Exophiala spinifera CBS89968.</title>
        <authorList>
            <consortium name="The Broad Institute Genomics Platform"/>
            <person name="Cuomo C."/>
            <person name="de Hoog S."/>
            <person name="Gorbushina A."/>
            <person name="Stielow B."/>
            <person name="Teixiera M."/>
            <person name="Abouelleil A."/>
            <person name="Chapman S.B."/>
            <person name="Priest M."/>
            <person name="Young S.K."/>
            <person name="Wortman J."/>
            <person name="Nusbaum C."/>
            <person name="Birren B."/>
        </authorList>
    </citation>
    <scope>NUCLEOTIDE SEQUENCE [LARGE SCALE GENOMIC DNA]</scope>
    <source>
        <strain evidence="8 9">CBS 89968</strain>
    </source>
</reference>
<dbReference type="GO" id="GO:0008113">
    <property type="term" value="F:peptide-methionine (S)-S-oxide reductase activity"/>
    <property type="evidence" value="ECO:0007669"/>
    <property type="project" value="UniProtKB-EC"/>
</dbReference>
<dbReference type="Gene3D" id="3.30.1060.10">
    <property type="entry name" value="Peptide methionine sulphoxide reductase MsrA"/>
    <property type="match status" value="1"/>
</dbReference>
<dbReference type="PANTHER" id="PTHR43774:SF1">
    <property type="entry name" value="PEPTIDE METHIONINE SULFOXIDE REDUCTASE MSRA 2"/>
    <property type="match status" value="1"/>
</dbReference>
<evidence type="ECO:0000256" key="1">
    <source>
        <dbReference type="ARBA" id="ARBA00005591"/>
    </source>
</evidence>
<keyword evidence="3" id="KW-0560">Oxidoreductase</keyword>
<comment type="similarity">
    <text evidence="1">Belongs to the MsrA Met sulfoxide reductase family.</text>
</comment>
<dbReference type="GeneID" id="27330453"/>
<dbReference type="OrthoDB" id="77405at2759"/>
<dbReference type="SUPFAM" id="SSF55068">
    <property type="entry name" value="Peptide methionine sulfoxide reductase"/>
    <property type="match status" value="1"/>
</dbReference>
<dbReference type="HOGENOM" id="CLU_031040_10_2_1"/>
<proteinExistence type="inferred from homology"/>
<organism evidence="8 9">
    <name type="scientific">Exophiala spinifera</name>
    <dbReference type="NCBI Taxonomy" id="91928"/>
    <lineage>
        <taxon>Eukaryota</taxon>
        <taxon>Fungi</taxon>
        <taxon>Dikarya</taxon>
        <taxon>Ascomycota</taxon>
        <taxon>Pezizomycotina</taxon>
        <taxon>Eurotiomycetes</taxon>
        <taxon>Chaetothyriomycetidae</taxon>
        <taxon>Chaetothyriales</taxon>
        <taxon>Herpotrichiellaceae</taxon>
        <taxon>Exophiala</taxon>
    </lineage>
</organism>
<dbReference type="EMBL" id="KN847493">
    <property type="protein sequence ID" value="KIW19078.1"/>
    <property type="molecule type" value="Genomic_DNA"/>
</dbReference>
<dbReference type="VEuPathDB" id="FungiDB:PV08_03370"/>
<dbReference type="FunFam" id="3.30.1060.10:FF:000006">
    <property type="entry name" value="Peptide methionine sulfoxide reductase"/>
    <property type="match status" value="1"/>
</dbReference>
<dbReference type="GO" id="GO:0034599">
    <property type="term" value="P:cellular response to oxidative stress"/>
    <property type="evidence" value="ECO:0007669"/>
    <property type="project" value="UniProtKB-ARBA"/>
</dbReference>